<evidence type="ECO:0000313" key="3">
    <source>
        <dbReference type="EMBL" id="RDH46134.1"/>
    </source>
</evidence>
<comment type="caution">
    <text evidence="3">The sequence shown here is derived from an EMBL/GenBank/DDBJ whole genome shotgun (WGS) entry which is preliminary data.</text>
</comment>
<evidence type="ECO:0000256" key="1">
    <source>
        <dbReference type="SAM" id="Coils"/>
    </source>
</evidence>
<dbReference type="EMBL" id="NDXW01000001">
    <property type="protein sequence ID" value="RDH46134.1"/>
    <property type="molecule type" value="Genomic_DNA"/>
</dbReference>
<evidence type="ECO:0000313" key="4">
    <source>
        <dbReference type="Proteomes" id="UP000257039"/>
    </source>
</evidence>
<keyword evidence="2" id="KW-1133">Transmembrane helix</keyword>
<keyword evidence="2" id="KW-0472">Membrane</keyword>
<keyword evidence="2" id="KW-0812">Transmembrane</keyword>
<protein>
    <submittedName>
        <fullName evidence="3">Uncharacterized protein</fullName>
    </submittedName>
</protein>
<sequence length="595" mass="68488">MLITKNFKNIAIIVLIELIIFTSIYLHLRGFIDDYLQNNVSEQYANDLKFSANYFEYSVKRIGDILVNTDYFLNKDNSTNYQPKLENYLTHLFNNYDELIGITLLYTPEYLNAHSHLVNRSSFAFRETNSISHKMLDKGQLYPRWYFSSLQNFFKHERQLSWHIAFPSPGSNKQYSLSTTYVMPTSESAKGVITIEWSLDKVLQILQEQQSTSKSLLFFIDGSTNKVFINVDRKNPIYEHVYQLPYIKKETLTEAKNNTPIFQEASISGTNYFIALTKTPSGIIIGSISLREHIDSRRLSGLFFIDIYYSIFIIFLISATIFSYNYRRTTKEKSQNKPIITTQNKRDTQASTGIDDEVVMIALYEVITDYIHKYCHTADYLIDKLSSENSDIYYKTAQENNKLFGHIKLYSELTIQLRSELKNLQKRLSGLNVNSFKEYNLKLHPSLLINKSLNYFMQNIDTSQVKVNDLTSDIIDFTVPAVNFSKIILALLCGSIYRAGNCSLEITIDFVAKADSGDLIYTETYAYKTPNNENQATENHADNLSTLDKIEEIKMDIVLSKSISSSEGKLQITPLPENGLCCHFTFPAKSEKIMV</sequence>
<reference evidence="3 4" key="1">
    <citation type="submission" date="2017-04" db="EMBL/GenBank/DDBJ databases">
        <title>Draft genome sequence of Zooshikella ganghwensis VG4 isolated from Red Sea sediments.</title>
        <authorList>
            <person name="Rehman Z."/>
            <person name="Alam I."/>
            <person name="Kamau A."/>
            <person name="Bajic V."/>
            <person name="Leiknes T."/>
        </authorList>
    </citation>
    <scope>NUCLEOTIDE SEQUENCE [LARGE SCALE GENOMIC DNA]</scope>
    <source>
        <strain evidence="3 4">VG4</strain>
    </source>
</reference>
<dbReference type="AlphaFoldDB" id="A0A4P9VUM5"/>
<dbReference type="Proteomes" id="UP000257039">
    <property type="component" value="Unassembled WGS sequence"/>
</dbReference>
<name>A0A4P9VUM5_9GAMM</name>
<evidence type="ECO:0000256" key="2">
    <source>
        <dbReference type="SAM" id="Phobius"/>
    </source>
</evidence>
<dbReference type="RefSeq" id="WP_094788945.1">
    <property type="nucleotide sequence ID" value="NZ_NDXW01000001.1"/>
</dbReference>
<feature type="coiled-coil region" evidence="1">
    <location>
        <begin position="407"/>
        <end position="434"/>
    </location>
</feature>
<dbReference type="Gene3D" id="3.30.450.20">
    <property type="entry name" value="PAS domain"/>
    <property type="match status" value="1"/>
</dbReference>
<keyword evidence="1" id="KW-0175">Coiled coil</keyword>
<accession>A0A4P9VUM5</accession>
<gene>
    <name evidence="3" type="ORF">B9G39_23280</name>
</gene>
<feature type="transmembrane region" description="Helical" evidence="2">
    <location>
        <begin position="7"/>
        <end position="28"/>
    </location>
</feature>
<feature type="transmembrane region" description="Helical" evidence="2">
    <location>
        <begin position="307"/>
        <end position="326"/>
    </location>
</feature>
<proteinExistence type="predicted"/>
<keyword evidence="4" id="KW-1185">Reference proteome</keyword>
<organism evidence="3 4">
    <name type="scientific">Zooshikella ganghwensis</name>
    <dbReference type="NCBI Taxonomy" id="202772"/>
    <lineage>
        <taxon>Bacteria</taxon>
        <taxon>Pseudomonadati</taxon>
        <taxon>Pseudomonadota</taxon>
        <taxon>Gammaproteobacteria</taxon>
        <taxon>Oceanospirillales</taxon>
        <taxon>Zooshikellaceae</taxon>
        <taxon>Zooshikella</taxon>
    </lineage>
</organism>